<dbReference type="EMBL" id="HBUF01060582">
    <property type="protein sequence ID" value="CAG6625680.1"/>
    <property type="molecule type" value="Transcribed_RNA"/>
</dbReference>
<accession>A0A8D8Q5X7</accession>
<dbReference type="AlphaFoldDB" id="A0A8D8Q5X7"/>
<organism evidence="1">
    <name type="scientific">Cacopsylla melanoneura</name>
    <dbReference type="NCBI Taxonomy" id="428564"/>
    <lineage>
        <taxon>Eukaryota</taxon>
        <taxon>Metazoa</taxon>
        <taxon>Ecdysozoa</taxon>
        <taxon>Arthropoda</taxon>
        <taxon>Hexapoda</taxon>
        <taxon>Insecta</taxon>
        <taxon>Pterygota</taxon>
        <taxon>Neoptera</taxon>
        <taxon>Paraneoptera</taxon>
        <taxon>Hemiptera</taxon>
        <taxon>Sternorrhyncha</taxon>
        <taxon>Psylloidea</taxon>
        <taxon>Psyllidae</taxon>
        <taxon>Psyllinae</taxon>
        <taxon>Cacopsylla</taxon>
    </lineage>
</organism>
<evidence type="ECO:0000313" key="1">
    <source>
        <dbReference type="EMBL" id="CAG6625672.1"/>
    </source>
</evidence>
<dbReference type="EMBL" id="HBUF01196886">
    <property type="protein sequence ID" value="CAG6660389.1"/>
    <property type="molecule type" value="Transcribed_RNA"/>
</dbReference>
<dbReference type="EMBL" id="HBUF01060581">
    <property type="protein sequence ID" value="CAG6625672.1"/>
    <property type="molecule type" value="Transcribed_RNA"/>
</dbReference>
<sequence length="112" mass="12841">MDQLVLTHHIHIISLETLSSFYTPLPAASSSLCGLYFGHIRPNVVSKCFLCFLYVMNTLQELGYIIDESFHLFGLLFDFIQFVVDKVWIILVTRIVRGLPTLGITECDCYQH</sequence>
<protein>
    <submittedName>
        <fullName evidence="1">Uncharacterized protein</fullName>
    </submittedName>
</protein>
<dbReference type="EMBL" id="HBUF01196888">
    <property type="protein sequence ID" value="CAG6660397.1"/>
    <property type="molecule type" value="Transcribed_RNA"/>
</dbReference>
<name>A0A8D8Q5X7_9HEMI</name>
<proteinExistence type="predicted"/>
<dbReference type="EMBL" id="HBUF01060583">
    <property type="protein sequence ID" value="CAG6625688.1"/>
    <property type="molecule type" value="Transcribed_RNA"/>
</dbReference>
<dbReference type="EMBL" id="HBUF01196887">
    <property type="protein sequence ID" value="CAG6660393.1"/>
    <property type="molecule type" value="Transcribed_RNA"/>
</dbReference>
<reference evidence="1" key="1">
    <citation type="submission" date="2021-05" db="EMBL/GenBank/DDBJ databases">
        <authorList>
            <person name="Alioto T."/>
            <person name="Alioto T."/>
            <person name="Gomez Garrido J."/>
        </authorList>
    </citation>
    <scope>NUCLEOTIDE SEQUENCE</scope>
</reference>
<dbReference type="EMBL" id="HBUF01196889">
    <property type="protein sequence ID" value="CAG6660401.1"/>
    <property type="molecule type" value="Transcribed_RNA"/>
</dbReference>